<dbReference type="OrthoDB" id="5377144at2759"/>
<keyword evidence="1" id="KW-0175">Coiled coil</keyword>
<dbReference type="InterPro" id="IPR013730">
    <property type="entry name" value="Fyv7/TAP26"/>
</dbReference>
<sequence>MIVQKVCQQSKSMKKYIKDISDRKHSDTMDNEKKPFNKKQYRLKKYSNKYKINQWEERRKKAALRGFYKQIDKDQQQNVKKSFASKVDDQKEHETQPKNLNAFHKAKQEFLRKQNEKRKQKEEALRVKTEREEALKNYKERRMQTYKKLSKKTKKGQPVMKDRLEMLLEKIQQQVSK</sequence>
<dbReference type="PRINTS" id="PR01854">
    <property type="entry name" value="BR22PROTEIN"/>
</dbReference>
<reference evidence="3 4" key="1">
    <citation type="submission" date="2014-07" db="EMBL/GenBank/DDBJ databases">
        <title>Genomic and transcriptomic analysis on Apis cerana provide comprehensive insights into honey bee biology.</title>
        <authorList>
            <person name="Diao Q."/>
            <person name="Sun L."/>
            <person name="Zheng H."/>
            <person name="Zheng H."/>
            <person name="Xu S."/>
            <person name="Wang S."/>
            <person name="Zeng Z."/>
            <person name="Hu F."/>
            <person name="Su S."/>
            <person name="Wu J."/>
        </authorList>
    </citation>
    <scope>NUCLEOTIDE SEQUENCE [LARGE SCALE GENOMIC DNA]</scope>
    <source>
        <tissue evidence="3">Pupae without intestine</tissue>
    </source>
</reference>
<feature type="compositionally biased region" description="Basic and acidic residues" evidence="2">
    <location>
        <begin position="86"/>
        <end position="96"/>
    </location>
</feature>
<dbReference type="Proteomes" id="UP000242457">
    <property type="component" value="Unassembled WGS sequence"/>
</dbReference>
<accession>A0A2A3EKT6</accession>
<feature type="region of interest" description="Disordered" evidence="2">
    <location>
        <begin position="73"/>
        <end position="102"/>
    </location>
</feature>
<dbReference type="PANTHER" id="PTHR15657">
    <property type="entry name" value="THYROID TRANSCRIPTION FACTOR 1-ASSOCIATED PROTEIN 26"/>
    <property type="match status" value="1"/>
</dbReference>
<dbReference type="STRING" id="94128.A0A2A3EKT6"/>
<feature type="coiled-coil region" evidence="1">
    <location>
        <begin position="103"/>
        <end position="141"/>
    </location>
</feature>
<name>A0A2A3EKT6_APICC</name>
<proteinExistence type="predicted"/>
<evidence type="ECO:0000313" key="4">
    <source>
        <dbReference type="Proteomes" id="UP000242457"/>
    </source>
</evidence>
<dbReference type="AlphaFoldDB" id="A0A2A3EKT6"/>
<gene>
    <name evidence="3" type="ORF">APICC_07784</name>
</gene>
<evidence type="ECO:0000256" key="2">
    <source>
        <dbReference type="SAM" id="MobiDB-lite"/>
    </source>
</evidence>
<dbReference type="PANTHER" id="PTHR15657:SF1">
    <property type="entry name" value="THYROID TRANSCRIPTION FACTOR 1-ASSOCIATED PROTEIN 26"/>
    <property type="match status" value="1"/>
</dbReference>
<dbReference type="EMBL" id="KZ288219">
    <property type="protein sequence ID" value="PBC32320.1"/>
    <property type="molecule type" value="Genomic_DNA"/>
</dbReference>
<keyword evidence="4" id="KW-1185">Reference proteome</keyword>
<dbReference type="Pfam" id="PF08524">
    <property type="entry name" value="rRNA_processing"/>
    <property type="match status" value="1"/>
</dbReference>
<evidence type="ECO:0000256" key="1">
    <source>
        <dbReference type="SAM" id="Coils"/>
    </source>
</evidence>
<evidence type="ECO:0000313" key="3">
    <source>
        <dbReference type="EMBL" id="PBC32320.1"/>
    </source>
</evidence>
<organism evidence="3 4">
    <name type="scientific">Apis cerana cerana</name>
    <name type="common">Oriental honeybee</name>
    <dbReference type="NCBI Taxonomy" id="94128"/>
    <lineage>
        <taxon>Eukaryota</taxon>
        <taxon>Metazoa</taxon>
        <taxon>Ecdysozoa</taxon>
        <taxon>Arthropoda</taxon>
        <taxon>Hexapoda</taxon>
        <taxon>Insecta</taxon>
        <taxon>Pterygota</taxon>
        <taxon>Neoptera</taxon>
        <taxon>Endopterygota</taxon>
        <taxon>Hymenoptera</taxon>
        <taxon>Apocrita</taxon>
        <taxon>Aculeata</taxon>
        <taxon>Apoidea</taxon>
        <taxon>Anthophila</taxon>
        <taxon>Apidae</taxon>
        <taxon>Apis</taxon>
    </lineage>
</organism>
<dbReference type="GO" id="GO:0005634">
    <property type="term" value="C:nucleus"/>
    <property type="evidence" value="ECO:0007669"/>
    <property type="project" value="TreeGrafter"/>
</dbReference>
<protein>
    <submittedName>
        <fullName evidence="3">Thyroid transcription factor</fullName>
    </submittedName>
</protein>